<proteinExistence type="predicted"/>
<accession>A0A8X6VJ31</accession>
<name>A0A8X6VJ31_TRICX</name>
<dbReference type="EMBL" id="BMAU01021290">
    <property type="protein sequence ID" value="GFY09563.1"/>
    <property type="molecule type" value="Genomic_DNA"/>
</dbReference>
<reference evidence="1" key="1">
    <citation type="submission" date="2020-08" db="EMBL/GenBank/DDBJ databases">
        <title>Multicomponent nature underlies the extraordinary mechanical properties of spider dragline silk.</title>
        <authorList>
            <person name="Kono N."/>
            <person name="Nakamura H."/>
            <person name="Mori M."/>
            <person name="Yoshida Y."/>
            <person name="Ohtoshi R."/>
            <person name="Malay A.D."/>
            <person name="Moran D.A.P."/>
            <person name="Tomita M."/>
            <person name="Numata K."/>
            <person name="Arakawa K."/>
        </authorList>
    </citation>
    <scope>NUCLEOTIDE SEQUENCE</scope>
</reference>
<protein>
    <submittedName>
        <fullName evidence="1">Uncharacterized protein</fullName>
    </submittedName>
</protein>
<dbReference type="AlphaFoldDB" id="A0A8X6VJ31"/>
<evidence type="ECO:0000313" key="2">
    <source>
        <dbReference type="Proteomes" id="UP000887159"/>
    </source>
</evidence>
<sequence>MPEIFQNVTIHGFLHKGLESSILSMAISPAGWRSWFVAGLLYPKLRVRPQLKSVDFPVTQNRQRPCHMIIRHEKDPLSVLLALGKFACLSTNFASAQLRGLPLGKESK</sequence>
<keyword evidence="2" id="KW-1185">Reference proteome</keyword>
<comment type="caution">
    <text evidence="1">The sequence shown here is derived from an EMBL/GenBank/DDBJ whole genome shotgun (WGS) entry which is preliminary data.</text>
</comment>
<gene>
    <name evidence="1" type="ORF">TNCV_4322411</name>
</gene>
<dbReference type="Proteomes" id="UP000887159">
    <property type="component" value="Unassembled WGS sequence"/>
</dbReference>
<organism evidence="1 2">
    <name type="scientific">Trichonephila clavipes</name>
    <name type="common">Golden silk orbweaver</name>
    <name type="synonym">Nephila clavipes</name>
    <dbReference type="NCBI Taxonomy" id="2585209"/>
    <lineage>
        <taxon>Eukaryota</taxon>
        <taxon>Metazoa</taxon>
        <taxon>Ecdysozoa</taxon>
        <taxon>Arthropoda</taxon>
        <taxon>Chelicerata</taxon>
        <taxon>Arachnida</taxon>
        <taxon>Araneae</taxon>
        <taxon>Araneomorphae</taxon>
        <taxon>Entelegynae</taxon>
        <taxon>Araneoidea</taxon>
        <taxon>Nephilidae</taxon>
        <taxon>Trichonephila</taxon>
    </lineage>
</organism>
<evidence type="ECO:0000313" key="1">
    <source>
        <dbReference type="EMBL" id="GFY09563.1"/>
    </source>
</evidence>